<evidence type="ECO:0000313" key="8">
    <source>
        <dbReference type="Proteomes" id="UP001152797"/>
    </source>
</evidence>
<comment type="caution">
    <text evidence="5">The sequence shown here is derived from an EMBL/GenBank/DDBJ whole genome shotgun (WGS) entry which is preliminary data.</text>
</comment>
<dbReference type="GO" id="GO:0006913">
    <property type="term" value="P:nucleocytoplasmic transport"/>
    <property type="evidence" value="ECO:0007669"/>
    <property type="project" value="TreeGrafter"/>
</dbReference>
<dbReference type="InterPro" id="IPR001611">
    <property type="entry name" value="Leu-rich_rpt"/>
</dbReference>
<sequence length="727" mass="80207">MFCVFFLLCAIGDRHFSPSWGLPCRAGLGLLFFRARVGLCMSTRSARLTRANSAKQTVRSSRGFGSRPDRTSRAEQVQVDRGITHCEEKRPDTSPAPHREICAICLESLDDCSFSYPCGQGHRLHYGCMVHFLGSVLALPLSDDTPGPLLKEQVRDLGNGWKAIGVLEVALEIMTHETRSRLGCPLCRCPWPEEDQVPLSEIIAQLRLCRTRKVAKLAMKLETAFQQVKLRFDERPEVSHYRMGSGFLRLEENLHSASSFLSHQLTGCHSVAQILSFLDARHVTNMSAACAASHRHCWAGTKLRAPNVKVGSVRSAFHRILPATAQILLVDPSLGSAMCRGLSGLDVVAFSKWLNGSSMRELTMTGADWERLDPGASYLASSLQIRNLRLLDLSHNGLTDLSAQNLANALARSGAALEVLTLELNFISQQGFESLLCLGAGSVHSWGFRHNQLGDESCRILAKSLDPEISKLGKRRLETWDLRTNSIGAEGCKFLAQLIGHMVVARLGCNPLGDYGGEQLANGLGPKLRILDLRQAQLGEAATLALGRKLREASQLEELLLSGNEIGPSGVQALAEGWAWISTLRFVDLSGNGHIGNEGVDLIADELPFWQQAPFRLSLASINCEEKSTRRLAQALRKNPRHHRQWRIELQNNPLPTHAVLEITRLLEPREPAIFSGRRNLFSRICQNCFAFSTSNSIGTVAPKQCFCMVLPCSQDHNIPLLVEDLS</sequence>
<dbReference type="SUPFAM" id="SSF52047">
    <property type="entry name" value="RNI-like"/>
    <property type="match status" value="1"/>
</dbReference>
<dbReference type="SMART" id="SM00368">
    <property type="entry name" value="LRR_RI"/>
    <property type="match status" value="5"/>
</dbReference>
<dbReference type="Proteomes" id="UP001152797">
    <property type="component" value="Unassembled WGS sequence"/>
</dbReference>
<dbReference type="InterPro" id="IPR013083">
    <property type="entry name" value="Znf_RING/FYVE/PHD"/>
</dbReference>
<dbReference type="PROSITE" id="PS51450">
    <property type="entry name" value="LRR"/>
    <property type="match status" value="1"/>
</dbReference>
<dbReference type="OrthoDB" id="1703350at2759"/>
<dbReference type="Gene3D" id="3.80.10.10">
    <property type="entry name" value="Ribonuclease Inhibitor"/>
    <property type="match status" value="2"/>
</dbReference>
<dbReference type="AlphaFoldDB" id="A0A9P1CUA1"/>
<dbReference type="PANTHER" id="PTHR24113:SF12">
    <property type="entry name" value="RAN GTPASE-ACTIVATING PROTEIN 1"/>
    <property type="match status" value="1"/>
</dbReference>
<evidence type="ECO:0000256" key="4">
    <source>
        <dbReference type="SAM" id="MobiDB-lite"/>
    </source>
</evidence>
<gene>
    <name evidence="5" type="ORF">C1SCF055_LOCUS24704</name>
</gene>
<dbReference type="Pfam" id="PF13516">
    <property type="entry name" value="LRR_6"/>
    <property type="match status" value="4"/>
</dbReference>
<keyword evidence="2" id="KW-0433">Leucine-rich repeat</keyword>
<dbReference type="GO" id="GO:0005829">
    <property type="term" value="C:cytosol"/>
    <property type="evidence" value="ECO:0007669"/>
    <property type="project" value="TreeGrafter"/>
</dbReference>
<evidence type="ECO:0000256" key="1">
    <source>
        <dbReference type="ARBA" id="ARBA00022468"/>
    </source>
</evidence>
<dbReference type="GO" id="GO:0031267">
    <property type="term" value="F:small GTPase binding"/>
    <property type="evidence" value="ECO:0007669"/>
    <property type="project" value="TreeGrafter"/>
</dbReference>
<dbReference type="GO" id="GO:0005096">
    <property type="term" value="F:GTPase activator activity"/>
    <property type="evidence" value="ECO:0007669"/>
    <property type="project" value="UniProtKB-KW"/>
</dbReference>
<evidence type="ECO:0000313" key="5">
    <source>
        <dbReference type="EMBL" id="CAI3998399.1"/>
    </source>
</evidence>
<organism evidence="5">
    <name type="scientific">Cladocopium goreaui</name>
    <dbReference type="NCBI Taxonomy" id="2562237"/>
    <lineage>
        <taxon>Eukaryota</taxon>
        <taxon>Sar</taxon>
        <taxon>Alveolata</taxon>
        <taxon>Dinophyceae</taxon>
        <taxon>Suessiales</taxon>
        <taxon>Symbiodiniaceae</taxon>
        <taxon>Cladocopium</taxon>
    </lineage>
</organism>
<reference evidence="6" key="2">
    <citation type="submission" date="2024-04" db="EMBL/GenBank/DDBJ databases">
        <authorList>
            <person name="Chen Y."/>
            <person name="Shah S."/>
            <person name="Dougan E. K."/>
            <person name="Thang M."/>
            <person name="Chan C."/>
        </authorList>
    </citation>
    <scope>NUCLEOTIDE SEQUENCE [LARGE SCALE GENOMIC DNA]</scope>
</reference>
<reference evidence="5" key="1">
    <citation type="submission" date="2022-10" db="EMBL/GenBank/DDBJ databases">
        <authorList>
            <person name="Chen Y."/>
            <person name="Dougan E. K."/>
            <person name="Chan C."/>
            <person name="Rhodes N."/>
            <person name="Thang M."/>
        </authorList>
    </citation>
    <scope>NUCLEOTIDE SEQUENCE</scope>
</reference>
<evidence type="ECO:0000313" key="7">
    <source>
        <dbReference type="EMBL" id="CAL4785711.1"/>
    </source>
</evidence>
<dbReference type="GO" id="GO:0005634">
    <property type="term" value="C:nucleus"/>
    <property type="evidence" value="ECO:0007669"/>
    <property type="project" value="TreeGrafter"/>
</dbReference>
<protein>
    <submittedName>
        <fullName evidence="7">Phosphoserine transaminase</fullName>
    </submittedName>
</protein>
<evidence type="ECO:0000256" key="2">
    <source>
        <dbReference type="ARBA" id="ARBA00022614"/>
    </source>
</evidence>
<evidence type="ECO:0000313" key="6">
    <source>
        <dbReference type="EMBL" id="CAL1151774.1"/>
    </source>
</evidence>
<dbReference type="PANTHER" id="PTHR24113">
    <property type="entry name" value="RAN GTPASE-ACTIVATING PROTEIN 1"/>
    <property type="match status" value="1"/>
</dbReference>
<feature type="region of interest" description="Disordered" evidence="4">
    <location>
        <begin position="57"/>
        <end position="78"/>
    </location>
</feature>
<accession>A0A9P1CUA1</accession>
<dbReference type="Gene3D" id="3.30.40.10">
    <property type="entry name" value="Zinc/RING finger domain, C3HC4 (zinc finger)"/>
    <property type="match status" value="1"/>
</dbReference>
<dbReference type="InterPro" id="IPR027038">
    <property type="entry name" value="RanGap"/>
</dbReference>
<keyword evidence="8" id="KW-1185">Reference proteome</keyword>
<dbReference type="EMBL" id="CAMXCT020002473">
    <property type="protein sequence ID" value="CAL1151774.1"/>
    <property type="molecule type" value="Genomic_DNA"/>
</dbReference>
<keyword evidence="3" id="KW-0677">Repeat</keyword>
<dbReference type="EMBL" id="CAMXCT010002473">
    <property type="protein sequence ID" value="CAI3998399.1"/>
    <property type="molecule type" value="Genomic_DNA"/>
</dbReference>
<name>A0A9P1CUA1_9DINO</name>
<evidence type="ECO:0000256" key="3">
    <source>
        <dbReference type="ARBA" id="ARBA00022737"/>
    </source>
</evidence>
<keyword evidence="1" id="KW-0343">GTPase activation</keyword>
<dbReference type="GO" id="GO:0048471">
    <property type="term" value="C:perinuclear region of cytoplasm"/>
    <property type="evidence" value="ECO:0007669"/>
    <property type="project" value="TreeGrafter"/>
</dbReference>
<proteinExistence type="predicted"/>
<dbReference type="InterPro" id="IPR032675">
    <property type="entry name" value="LRR_dom_sf"/>
</dbReference>
<dbReference type="EMBL" id="CAMXCT030002473">
    <property type="protein sequence ID" value="CAL4785711.1"/>
    <property type="molecule type" value="Genomic_DNA"/>
</dbReference>